<dbReference type="PROSITE" id="PS50250">
    <property type="entry name" value="PCI"/>
    <property type="match status" value="1"/>
</dbReference>
<dbReference type="GO" id="GO:0033290">
    <property type="term" value="C:eukaryotic 48S preinitiation complex"/>
    <property type="evidence" value="ECO:0007669"/>
    <property type="project" value="UniProtKB-UniRule"/>
</dbReference>
<dbReference type="GO" id="GO:0031369">
    <property type="term" value="F:translation initiation factor binding"/>
    <property type="evidence" value="ECO:0007669"/>
    <property type="project" value="InterPro"/>
</dbReference>
<organism evidence="7 8">
    <name type="scientific">Ascaris lumbricoides</name>
    <name type="common">Giant roundworm</name>
    <dbReference type="NCBI Taxonomy" id="6252"/>
    <lineage>
        <taxon>Eukaryota</taxon>
        <taxon>Metazoa</taxon>
        <taxon>Ecdysozoa</taxon>
        <taxon>Nematoda</taxon>
        <taxon>Chromadorea</taxon>
        <taxon>Rhabditida</taxon>
        <taxon>Spirurina</taxon>
        <taxon>Ascaridomorpha</taxon>
        <taxon>Ascaridoidea</taxon>
        <taxon>Ascarididae</taxon>
        <taxon>Ascaris</taxon>
    </lineage>
</organism>
<evidence type="ECO:0000256" key="4">
    <source>
        <dbReference type="HAMAP-Rule" id="MF_03002"/>
    </source>
</evidence>
<accession>A0A9J2NYY8</accession>
<dbReference type="InterPro" id="IPR008905">
    <property type="entry name" value="EIF3C_N_dom"/>
</dbReference>
<dbReference type="GO" id="GO:0003723">
    <property type="term" value="F:RNA binding"/>
    <property type="evidence" value="ECO:0007669"/>
    <property type="project" value="InterPro"/>
</dbReference>
<dbReference type="PANTHER" id="PTHR13937:SF0">
    <property type="entry name" value="EUKARYOTIC TRANSLATION INITIATION FACTOR 3 SUBUNIT C-RELATED"/>
    <property type="match status" value="1"/>
</dbReference>
<feature type="compositionally biased region" description="Polar residues" evidence="5">
    <location>
        <begin position="878"/>
        <end position="890"/>
    </location>
</feature>
<dbReference type="Pfam" id="PF05470">
    <property type="entry name" value="eIF-3c_N"/>
    <property type="match status" value="1"/>
</dbReference>
<keyword evidence="7" id="KW-1185">Reference proteome</keyword>
<feature type="region of interest" description="Disordered" evidence="5">
    <location>
        <begin position="870"/>
        <end position="902"/>
    </location>
</feature>
<dbReference type="Proteomes" id="UP000036681">
    <property type="component" value="Unplaced"/>
</dbReference>
<feature type="compositionally biased region" description="Basic and acidic residues" evidence="5">
    <location>
        <begin position="891"/>
        <end position="902"/>
    </location>
</feature>
<evidence type="ECO:0000313" key="7">
    <source>
        <dbReference type="Proteomes" id="UP000036681"/>
    </source>
</evidence>
<dbReference type="GO" id="GO:0003743">
    <property type="term" value="F:translation initiation factor activity"/>
    <property type="evidence" value="ECO:0007669"/>
    <property type="project" value="UniProtKB-UniRule"/>
</dbReference>
<protein>
    <recommendedName>
        <fullName evidence="4">Eukaryotic translation initiation factor 3 subunit C</fullName>
        <shortName evidence="4">eIF3c</shortName>
    </recommendedName>
    <alternativeName>
        <fullName evidence="4">Eukaryotic translation initiation factor 3 subunit 8</fullName>
    </alternativeName>
</protein>
<dbReference type="InterPro" id="IPR000717">
    <property type="entry name" value="PCI_dom"/>
</dbReference>
<feature type="compositionally biased region" description="Basic and acidic residues" evidence="5">
    <location>
        <begin position="212"/>
        <end position="233"/>
    </location>
</feature>
<feature type="region of interest" description="Disordered" evidence="5">
    <location>
        <begin position="278"/>
        <end position="301"/>
    </location>
</feature>
<comment type="function">
    <text evidence="4">Component of the eukaryotic translation initiation factor 3 (eIF-3) complex, which is involved in protein synthesis of a specialized repertoire of mRNAs and, together with other initiation factors, stimulates binding of mRNA and methionyl-tRNAi to the 40S ribosome. The eIF-3 complex specifically targets and initiates translation of a subset of mRNAs involved in cell proliferation.</text>
</comment>
<sequence>MDARAHSSLWAACGQSGAMSKFFRGAVSSSDSSSSESTDEEIVAPAKHRCPTNHVKPDRFSVSFAYLSDSEDEGQKRVVKAEKDRRLDELKDFIRQAKNSKNIKDMSKLLTTFEEICKVFEKTRVVLAREGISVPRFYIRFLSETEDFVNEQWEDKEARKTLSKVNSKGLTTLRQKIRKYNKELEAEVTAYRAEPDPVGYSSGDDEVEDDKTDGQKNAELEVRDKVEEQHDNASLDSDDWSSDTDKSSESDSELDFEGKRMEDLRKFFLKKEFKEGGEAEGKEKRQAERAQRQKEREAKEKLVDKAADEEWVSVPTKEEKTRQLFKPNTEITHKVVLDKLDEILQVRGRKSTNRKHYVRMLEELYNVAHEHKLGGGMLAKILISVISALSELSIHMSECMDYTRWSRIVGVVGGLFDLLNNNPQMILSLNVEEDNENVSNADQPYKVHGSALMNVHLLDSEFTKILQNADYYSTDYVDKLKGEKELCALIDKSVDYVGQRIDDGIFTQEEICKLYMLKIEHLYYKYEPKDAMESCEESGAVTIERLCKEVYARDETKRLRQRAILCQIYHLALHDHWNKAKELMLMSHLQSTIEHSDISTQILYNRAICQLGLCAFRRGLITEAHHGLSEIQNTQRARELLAQGVPVRPVEQRTFEQDKLDRARLIPYHMHINVDVIECVYLICSMLLEIPRVASQQHEMRRKLLSRSFHYHLKQLERNSVIGPPESTREHIVAASRALLDGDWKKCRDFIINDKMNVKIWSLFRNADDVKRMLVEQIQVESLRAYLFTYSTVYTSVSLGMLKELFELDKPTIISIITKAIALGELNADVDESSDCLIMVRTEPTPLDLLSLNYLEKISQLADLSEQVFERREGRGHQGSSSRYTRQQRTNGDEKVRNERHF</sequence>
<evidence type="ECO:0000313" key="8">
    <source>
        <dbReference type="WBParaSite" id="ALUE_0000279201-mRNA-1"/>
    </source>
</evidence>
<evidence type="ECO:0000256" key="5">
    <source>
        <dbReference type="SAM" id="MobiDB-lite"/>
    </source>
</evidence>
<dbReference type="InterPro" id="IPR027516">
    <property type="entry name" value="EIF3C"/>
</dbReference>
<dbReference type="InterPro" id="IPR036390">
    <property type="entry name" value="WH_DNA-bd_sf"/>
</dbReference>
<name>A0A9J2NYY8_ASCLU</name>
<dbReference type="GO" id="GO:0001732">
    <property type="term" value="P:formation of cytoplasmic translation initiation complex"/>
    <property type="evidence" value="ECO:0007669"/>
    <property type="project" value="UniProtKB-UniRule"/>
</dbReference>
<feature type="domain" description="PCI" evidence="6">
    <location>
        <begin position="668"/>
        <end position="844"/>
    </location>
</feature>
<dbReference type="GO" id="GO:0016282">
    <property type="term" value="C:eukaryotic 43S preinitiation complex"/>
    <property type="evidence" value="ECO:0007669"/>
    <property type="project" value="UniProtKB-UniRule"/>
</dbReference>
<dbReference type="WBParaSite" id="ALUE_0000279201-mRNA-1">
    <property type="protein sequence ID" value="ALUE_0000279201-mRNA-1"/>
    <property type="gene ID" value="ALUE_0000279201"/>
</dbReference>
<dbReference type="SMART" id="SM00088">
    <property type="entry name" value="PINT"/>
    <property type="match status" value="1"/>
</dbReference>
<evidence type="ECO:0000259" key="6">
    <source>
        <dbReference type="PROSITE" id="PS50250"/>
    </source>
</evidence>
<comment type="subunit">
    <text evidence="4">Component of the eukaryotic translation initiation factor 3 (eIF-3) complex.</text>
</comment>
<reference evidence="8" key="1">
    <citation type="submission" date="2023-03" db="UniProtKB">
        <authorList>
            <consortium name="WormBaseParasite"/>
        </authorList>
    </citation>
    <scope>IDENTIFICATION</scope>
</reference>
<dbReference type="SUPFAM" id="SSF46785">
    <property type="entry name" value="Winged helix' DNA-binding domain"/>
    <property type="match status" value="1"/>
</dbReference>
<dbReference type="HAMAP" id="MF_03002">
    <property type="entry name" value="eIF3c"/>
    <property type="match status" value="1"/>
</dbReference>
<evidence type="ECO:0000256" key="3">
    <source>
        <dbReference type="ARBA" id="ARBA00022917"/>
    </source>
</evidence>
<feature type="region of interest" description="Disordered" evidence="5">
    <location>
        <begin position="188"/>
        <end position="256"/>
    </location>
</feature>
<dbReference type="GO" id="GO:0005852">
    <property type="term" value="C:eukaryotic translation initiation factor 3 complex"/>
    <property type="evidence" value="ECO:0007669"/>
    <property type="project" value="UniProtKB-UniRule"/>
</dbReference>
<dbReference type="PANTHER" id="PTHR13937">
    <property type="entry name" value="EUKARYOTIC TRANSLATION INITATION FACTOR 3, SUBUNIT 8 EIF3S8 -RELATED"/>
    <property type="match status" value="1"/>
</dbReference>
<proteinExistence type="inferred from homology"/>
<dbReference type="Pfam" id="PF01399">
    <property type="entry name" value="PCI"/>
    <property type="match status" value="1"/>
</dbReference>
<evidence type="ECO:0000256" key="1">
    <source>
        <dbReference type="ARBA" id="ARBA00022490"/>
    </source>
</evidence>
<keyword evidence="2 4" id="KW-0396">Initiation factor</keyword>
<keyword evidence="3 4" id="KW-0648">Protein biosynthesis</keyword>
<keyword evidence="1 4" id="KW-0963">Cytoplasm</keyword>
<dbReference type="AlphaFoldDB" id="A0A9J2NYY8"/>
<evidence type="ECO:0000256" key="2">
    <source>
        <dbReference type="ARBA" id="ARBA00022540"/>
    </source>
</evidence>
<comment type="subcellular location">
    <subcellularLocation>
        <location evidence="4">Cytoplasm</location>
    </subcellularLocation>
</comment>
<comment type="similarity">
    <text evidence="4">Belongs to the eIF-3 subunit C family.</text>
</comment>